<name>A0A9D2SKW6_9FIRM</name>
<dbReference type="InterPro" id="IPR050312">
    <property type="entry name" value="IolE/XylAMocC-like"/>
</dbReference>
<dbReference type="AlphaFoldDB" id="A0A9D2SKW6"/>
<evidence type="ECO:0000259" key="1">
    <source>
        <dbReference type="Pfam" id="PF01261"/>
    </source>
</evidence>
<dbReference type="Gene3D" id="3.20.20.150">
    <property type="entry name" value="Divalent-metal-dependent TIM barrel enzymes"/>
    <property type="match status" value="1"/>
</dbReference>
<accession>A0A9D2SKW6</accession>
<feature type="domain" description="Xylose isomerase-like TIM barrel" evidence="1">
    <location>
        <begin position="40"/>
        <end position="269"/>
    </location>
</feature>
<dbReference type="Pfam" id="PF01261">
    <property type="entry name" value="AP_endonuc_2"/>
    <property type="match status" value="1"/>
</dbReference>
<comment type="caution">
    <text evidence="2">The sequence shown here is derived from an EMBL/GenBank/DDBJ whole genome shotgun (WGS) entry which is preliminary data.</text>
</comment>
<dbReference type="InterPro" id="IPR013022">
    <property type="entry name" value="Xyl_isomerase-like_TIM-brl"/>
</dbReference>
<gene>
    <name evidence="2" type="ORF">H9705_00715</name>
</gene>
<reference evidence="2" key="2">
    <citation type="submission" date="2021-04" db="EMBL/GenBank/DDBJ databases">
        <authorList>
            <person name="Gilroy R."/>
        </authorList>
    </citation>
    <scope>NUCLEOTIDE SEQUENCE</scope>
    <source>
        <strain evidence="2">CHK185-5351</strain>
    </source>
</reference>
<evidence type="ECO:0000313" key="2">
    <source>
        <dbReference type="EMBL" id="HJC14336.1"/>
    </source>
</evidence>
<dbReference type="PANTHER" id="PTHR12110:SF21">
    <property type="entry name" value="XYLOSE ISOMERASE-LIKE TIM BARREL DOMAIN-CONTAINING PROTEIN"/>
    <property type="match status" value="1"/>
</dbReference>
<keyword evidence="2" id="KW-0413">Isomerase</keyword>
<protein>
    <submittedName>
        <fullName evidence="2">Sugar phosphate isomerase/epimerase</fullName>
    </submittedName>
</protein>
<sequence length="287" mass="32732">MRLGGSVFYNGTDPEEFALAHVEKGYGAAICPWWLSLERPGELKEFRKVMKKHDIVIAEVGVWNNPLHPDRAEAEKNIRQLTEKLRLAEELEADTCINILGTKQTASWFGPHGRDYSEDFFREAVAVSQYVIDQVKPERTKLSFEMMPYCFLDGPEEYLRFLQAVDRKAAGVHLDICNNMNSPRRFYENTAYIRHTFQLLKDEIVSLHLKDIALKPDALTVVFEEVPIGMGGMDYVTLMEEISRLPADTPAILEHLQTEAEYDLAAEAAEAFARKAGMHKEGPVWVR</sequence>
<evidence type="ECO:0000313" key="3">
    <source>
        <dbReference type="Proteomes" id="UP000823849"/>
    </source>
</evidence>
<proteinExistence type="predicted"/>
<dbReference type="SUPFAM" id="SSF51658">
    <property type="entry name" value="Xylose isomerase-like"/>
    <property type="match status" value="1"/>
</dbReference>
<dbReference type="InterPro" id="IPR036237">
    <property type="entry name" value="Xyl_isomerase-like_sf"/>
</dbReference>
<organism evidence="2 3">
    <name type="scientific">Candidatus Fusicatenibacter intestinigallinarum</name>
    <dbReference type="NCBI Taxonomy" id="2838598"/>
    <lineage>
        <taxon>Bacteria</taxon>
        <taxon>Bacillati</taxon>
        <taxon>Bacillota</taxon>
        <taxon>Clostridia</taxon>
        <taxon>Lachnospirales</taxon>
        <taxon>Lachnospiraceae</taxon>
        <taxon>Fusicatenibacter</taxon>
    </lineage>
</organism>
<dbReference type="Proteomes" id="UP000823849">
    <property type="component" value="Unassembled WGS sequence"/>
</dbReference>
<reference evidence="2" key="1">
    <citation type="journal article" date="2021" name="PeerJ">
        <title>Extensive microbial diversity within the chicken gut microbiome revealed by metagenomics and culture.</title>
        <authorList>
            <person name="Gilroy R."/>
            <person name="Ravi A."/>
            <person name="Getino M."/>
            <person name="Pursley I."/>
            <person name="Horton D.L."/>
            <person name="Alikhan N.F."/>
            <person name="Baker D."/>
            <person name="Gharbi K."/>
            <person name="Hall N."/>
            <person name="Watson M."/>
            <person name="Adriaenssens E.M."/>
            <person name="Foster-Nyarko E."/>
            <person name="Jarju S."/>
            <person name="Secka A."/>
            <person name="Antonio M."/>
            <person name="Oren A."/>
            <person name="Chaudhuri R.R."/>
            <person name="La Ragione R."/>
            <person name="Hildebrand F."/>
            <person name="Pallen M.J."/>
        </authorList>
    </citation>
    <scope>NUCLEOTIDE SEQUENCE</scope>
    <source>
        <strain evidence="2">CHK185-5351</strain>
    </source>
</reference>
<dbReference type="PANTHER" id="PTHR12110">
    <property type="entry name" value="HYDROXYPYRUVATE ISOMERASE"/>
    <property type="match status" value="1"/>
</dbReference>
<dbReference type="EMBL" id="DWWU01000004">
    <property type="protein sequence ID" value="HJC14336.1"/>
    <property type="molecule type" value="Genomic_DNA"/>
</dbReference>
<dbReference type="GO" id="GO:0016853">
    <property type="term" value="F:isomerase activity"/>
    <property type="evidence" value="ECO:0007669"/>
    <property type="project" value="UniProtKB-KW"/>
</dbReference>